<evidence type="ECO:0000256" key="3">
    <source>
        <dbReference type="ARBA" id="ARBA00023163"/>
    </source>
</evidence>
<keyword evidence="6" id="KW-1185">Reference proteome</keyword>
<feature type="domain" description="HTH araC/xylS-type" evidence="4">
    <location>
        <begin position="231"/>
        <end position="329"/>
    </location>
</feature>
<keyword evidence="1" id="KW-0805">Transcription regulation</keyword>
<dbReference type="RefSeq" id="WP_087619619.1">
    <property type="nucleotide sequence ID" value="NZ_NEXX01000001.1"/>
</dbReference>
<dbReference type="InterPro" id="IPR020449">
    <property type="entry name" value="Tscrpt_reg_AraC-type_HTH"/>
</dbReference>
<dbReference type="InterPro" id="IPR009057">
    <property type="entry name" value="Homeodomain-like_sf"/>
</dbReference>
<reference evidence="5 6" key="1">
    <citation type="submission" date="2017-05" db="EMBL/GenBank/DDBJ databases">
        <title>Acinetobacter populi ANC 5415 (= PBJ7), whole genome shotgun sequencing project.</title>
        <authorList>
            <person name="Nemec A."/>
            <person name="Radolfova-Krizova L."/>
        </authorList>
    </citation>
    <scope>NUCLEOTIDE SEQUENCE [LARGE SCALE GENOMIC DNA]</scope>
    <source>
        <strain evidence="5 6">PBJ7</strain>
    </source>
</reference>
<evidence type="ECO:0000256" key="1">
    <source>
        <dbReference type="ARBA" id="ARBA00023015"/>
    </source>
</evidence>
<dbReference type="PANTHER" id="PTHR47894">
    <property type="entry name" value="HTH-TYPE TRANSCRIPTIONAL REGULATOR GADX"/>
    <property type="match status" value="1"/>
</dbReference>
<dbReference type="PRINTS" id="PR00032">
    <property type="entry name" value="HTHARAC"/>
</dbReference>
<dbReference type="Gene3D" id="1.10.10.60">
    <property type="entry name" value="Homeodomain-like"/>
    <property type="match status" value="1"/>
</dbReference>
<gene>
    <name evidence="5" type="ORF">CAP51_04965</name>
</gene>
<keyword evidence="3" id="KW-0804">Transcription</keyword>
<name>A0A1Z9Z3D1_9GAMM</name>
<keyword evidence="2" id="KW-0238">DNA-binding</keyword>
<dbReference type="Pfam" id="PF12625">
    <property type="entry name" value="Arabinose_bd"/>
    <property type="match status" value="1"/>
</dbReference>
<dbReference type="InterPro" id="IPR018060">
    <property type="entry name" value="HTH_AraC"/>
</dbReference>
<dbReference type="OrthoDB" id="6506763at2"/>
<dbReference type="InterPro" id="IPR018062">
    <property type="entry name" value="HTH_AraC-typ_CS"/>
</dbReference>
<dbReference type="Pfam" id="PF12833">
    <property type="entry name" value="HTH_18"/>
    <property type="match status" value="1"/>
</dbReference>
<comment type="caution">
    <text evidence="5">The sequence shown here is derived from an EMBL/GenBank/DDBJ whole genome shotgun (WGS) entry which is preliminary data.</text>
</comment>
<evidence type="ECO:0000256" key="2">
    <source>
        <dbReference type="ARBA" id="ARBA00023125"/>
    </source>
</evidence>
<dbReference type="SUPFAM" id="SSF46689">
    <property type="entry name" value="Homeodomain-like"/>
    <property type="match status" value="1"/>
</dbReference>
<dbReference type="PANTHER" id="PTHR47894:SF1">
    <property type="entry name" value="HTH-TYPE TRANSCRIPTIONAL REGULATOR VQSM"/>
    <property type="match status" value="1"/>
</dbReference>
<dbReference type="Proteomes" id="UP000196536">
    <property type="component" value="Unassembled WGS sequence"/>
</dbReference>
<dbReference type="GO" id="GO:0003700">
    <property type="term" value="F:DNA-binding transcription factor activity"/>
    <property type="evidence" value="ECO:0007669"/>
    <property type="project" value="InterPro"/>
</dbReference>
<dbReference type="PROSITE" id="PS01124">
    <property type="entry name" value="HTH_ARAC_FAMILY_2"/>
    <property type="match status" value="1"/>
</dbReference>
<dbReference type="SMART" id="SM00342">
    <property type="entry name" value="HTH_ARAC"/>
    <property type="match status" value="1"/>
</dbReference>
<dbReference type="GO" id="GO:0000976">
    <property type="term" value="F:transcription cis-regulatory region binding"/>
    <property type="evidence" value="ECO:0007669"/>
    <property type="project" value="TreeGrafter"/>
</dbReference>
<evidence type="ECO:0000259" key="4">
    <source>
        <dbReference type="PROSITE" id="PS01124"/>
    </source>
</evidence>
<organism evidence="5 6">
    <name type="scientific">Acinetobacter populi</name>
    <dbReference type="NCBI Taxonomy" id="1582270"/>
    <lineage>
        <taxon>Bacteria</taxon>
        <taxon>Pseudomonadati</taxon>
        <taxon>Pseudomonadota</taxon>
        <taxon>Gammaproteobacteria</taxon>
        <taxon>Moraxellales</taxon>
        <taxon>Moraxellaceae</taxon>
        <taxon>Acinetobacter</taxon>
    </lineage>
</organism>
<dbReference type="PROSITE" id="PS00041">
    <property type="entry name" value="HTH_ARAC_FAMILY_1"/>
    <property type="match status" value="1"/>
</dbReference>
<dbReference type="EMBL" id="NEXX01000001">
    <property type="protein sequence ID" value="OUY08964.1"/>
    <property type="molecule type" value="Genomic_DNA"/>
</dbReference>
<accession>A0A1Z9Z3D1</accession>
<evidence type="ECO:0000313" key="6">
    <source>
        <dbReference type="Proteomes" id="UP000196536"/>
    </source>
</evidence>
<dbReference type="GO" id="GO:0005829">
    <property type="term" value="C:cytosol"/>
    <property type="evidence" value="ECO:0007669"/>
    <property type="project" value="TreeGrafter"/>
</dbReference>
<sequence length="332" mass="38547">MQATTQPPGSVYGGLSDLLRTFCQARQIAMPEKLQQIQNLERFDYNLWREILTEIDNQLQQPALGLEIARYVQLKHLGVLGYLAQSCVNLGEALQRYHDFHRLVYDGSPLIIQAESDYLSIRWDVPEIFTTQITNEIAIALMNQFLLHFLHIDDIELSEVSFVHTAPKNAHYYAQYFRCQVKFSQPFAQIKVPISLLGKPIRHADQTLQELLTHQAQALLAKLPNSSELDERLQQAILKGLQKHRCQIEEIATQLNMSIRKLQRHLQLQNTTFQQRVQALRLMLAQQYLKDQHLSLLDIALLLGYSEQSAFQRAFKHWTGQTPQNWRSTHRQ</sequence>
<evidence type="ECO:0000313" key="5">
    <source>
        <dbReference type="EMBL" id="OUY08964.1"/>
    </source>
</evidence>
<dbReference type="InterPro" id="IPR032687">
    <property type="entry name" value="AraC-type_N"/>
</dbReference>
<proteinExistence type="predicted"/>
<dbReference type="AlphaFoldDB" id="A0A1Z9Z3D1"/>
<protein>
    <submittedName>
        <fullName evidence="5">AraC family transcriptional regulator</fullName>
    </submittedName>
</protein>